<evidence type="ECO:0000313" key="4">
    <source>
        <dbReference type="EMBL" id="PCK24312.1"/>
    </source>
</evidence>
<proteinExistence type="predicted"/>
<dbReference type="AlphaFoldDB" id="A0A2A5J4M3"/>
<dbReference type="EMBL" id="NOVD01000032">
    <property type="protein sequence ID" value="PCK24312.1"/>
    <property type="molecule type" value="Genomic_DNA"/>
</dbReference>
<dbReference type="InterPro" id="IPR048578">
    <property type="entry name" value="Rv3651-like_C"/>
</dbReference>
<dbReference type="Proteomes" id="UP000230886">
    <property type="component" value="Unassembled WGS sequence"/>
</dbReference>
<comment type="caution">
    <text evidence="4">The sequence shown here is derived from an EMBL/GenBank/DDBJ whole genome shotgun (WGS) entry which is preliminary data.</text>
</comment>
<evidence type="ECO:0000256" key="1">
    <source>
        <dbReference type="SAM" id="MobiDB-lite"/>
    </source>
</evidence>
<accession>A0A2A5J4M3</accession>
<reference evidence="4 5" key="1">
    <citation type="submission" date="2017-07" db="EMBL/GenBank/DDBJ databases">
        <title>Draft sequence of Rhodococcus enclensis 23b-28.</title>
        <authorList>
            <person name="Besaury L."/>
            <person name="Sancelme M."/>
            <person name="Amato P."/>
            <person name="Lallement A."/>
            <person name="Delort A.-M."/>
        </authorList>
    </citation>
    <scope>NUCLEOTIDE SEQUENCE [LARGE SCALE GENOMIC DNA]</scope>
    <source>
        <strain evidence="4 5">23b-28</strain>
    </source>
</reference>
<sequence length="352" mass="37928">MFSAMPWLLLDTTFDGPPLVIQSDGVPKAWVSAQRASKDLWPGLRREEQMKVLAAAASTGRSGDVNTFRVPSGALVAVVPVLGPHDAVCGVSVGVAAEGEELGAPPAASGYVFDANRRMFHAGEKVVEAMGGRELVDRNGITFPEVLRYIHVPDAFGMMTAVLNVGNLDKWSGAATIEIGGRAVHLWTSMSRRSTAVDRWTGVIHVVRDDQHPSPSFDAAALSAVTALQDRHPMCVLDLHKARLMMWMTDPPPGIQWKGTVDDRDTPHPDDVVRIFQAVQSIFVEGRERAEVTGVRLRRVEGGWTVVDCTGSVVRQGGAPVLAFIEMVIAGESFDPDPTESPEHTSPVGSPE</sequence>
<evidence type="ECO:0000259" key="3">
    <source>
        <dbReference type="Pfam" id="PF21043"/>
    </source>
</evidence>
<name>A0A2A5J4M3_RHOSG</name>
<feature type="domain" description="Rv3651-like C-terminal" evidence="3">
    <location>
        <begin position="236"/>
        <end position="312"/>
    </location>
</feature>
<dbReference type="Pfam" id="PF21043">
    <property type="entry name" value="Rv3651-like_C"/>
    <property type="match status" value="1"/>
</dbReference>
<evidence type="ECO:0000259" key="2">
    <source>
        <dbReference type="Pfam" id="PF18007"/>
    </source>
</evidence>
<dbReference type="InterPro" id="IPR041458">
    <property type="entry name" value="Rv3651-like_N"/>
</dbReference>
<feature type="region of interest" description="Disordered" evidence="1">
    <location>
        <begin position="333"/>
        <end position="352"/>
    </location>
</feature>
<organism evidence="4 5">
    <name type="scientific">Rhodococcus qingshengii</name>
    <dbReference type="NCBI Taxonomy" id="334542"/>
    <lineage>
        <taxon>Bacteria</taxon>
        <taxon>Bacillati</taxon>
        <taxon>Actinomycetota</taxon>
        <taxon>Actinomycetes</taxon>
        <taxon>Mycobacteriales</taxon>
        <taxon>Nocardiaceae</taxon>
        <taxon>Rhodococcus</taxon>
        <taxon>Rhodococcus erythropolis group</taxon>
    </lineage>
</organism>
<dbReference type="Pfam" id="PF18007">
    <property type="entry name" value="Rv3651-like_N"/>
    <property type="match status" value="1"/>
</dbReference>
<feature type="domain" description="Rv3651-like N-terminal" evidence="2">
    <location>
        <begin position="7"/>
        <end position="100"/>
    </location>
</feature>
<evidence type="ECO:0000313" key="5">
    <source>
        <dbReference type="Proteomes" id="UP000230886"/>
    </source>
</evidence>
<gene>
    <name evidence="4" type="ORF">CHR55_26360</name>
</gene>
<protein>
    <submittedName>
        <fullName evidence="4">Uncharacterized protein</fullName>
    </submittedName>
</protein>